<keyword evidence="2" id="KW-1185">Reference proteome</keyword>
<name>A0A7K1UTA0_9NOCA</name>
<accession>A0A7K1UTA0</accession>
<protein>
    <submittedName>
        <fullName evidence="1">Uncharacterized protein</fullName>
    </submittedName>
</protein>
<comment type="caution">
    <text evidence="1">The sequence shown here is derived from an EMBL/GenBank/DDBJ whole genome shotgun (WGS) entry which is preliminary data.</text>
</comment>
<sequence length="89" mass="10386">MRAPEEEQQISELVDRLTEKFPHLTAQSVSEEVRGIHREFDDHRVREFIPLLVERIAERQLSRRVSYRPTLAAGDPLARRNHPASPAYL</sequence>
<reference evidence="1 2" key="1">
    <citation type="submission" date="2019-12" db="EMBL/GenBank/DDBJ databases">
        <title>Nocardia sp. nov. ET3-3 isolated from soil.</title>
        <authorList>
            <person name="Kanchanasin P."/>
            <person name="Tanasupawat S."/>
            <person name="Yuki M."/>
            <person name="Kudo T."/>
        </authorList>
    </citation>
    <scope>NUCLEOTIDE SEQUENCE [LARGE SCALE GENOMIC DNA]</scope>
    <source>
        <strain evidence="1 2">ET3-3</strain>
    </source>
</reference>
<dbReference type="NCBIfam" id="NF046112">
    <property type="entry name" value="MSMEG_6209_Nter"/>
    <property type="match status" value="1"/>
</dbReference>
<organism evidence="1 2">
    <name type="scientific">Nocardia terrae</name>
    <dbReference type="NCBI Taxonomy" id="2675851"/>
    <lineage>
        <taxon>Bacteria</taxon>
        <taxon>Bacillati</taxon>
        <taxon>Actinomycetota</taxon>
        <taxon>Actinomycetes</taxon>
        <taxon>Mycobacteriales</taxon>
        <taxon>Nocardiaceae</taxon>
        <taxon>Nocardia</taxon>
    </lineage>
</organism>
<gene>
    <name evidence="1" type="ORF">GPX89_10015</name>
</gene>
<evidence type="ECO:0000313" key="1">
    <source>
        <dbReference type="EMBL" id="MVU77574.1"/>
    </source>
</evidence>
<evidence type="ECO:0000313" key="2">
    <source>
        <dbReference type="Proteomes" id="UP000466794"/>
    </source>
</evidence>
<dbReference type="EMBL" id="WRPP01000002">
    <property type="protein sequence ID" value="MVU77574.1"/>
    <property type="molecule type" value="Genomic_DNA"/>
</dbReference>
<dbReference type="Proteomes" id="UP000466794">
    <property type="component" value="Unassembled WGS sequence"/>
</dbReference>
<dbReference type="AlphaFoldDB" id="A0A7K1UTA0"/>
<dbReference type="RefSeq" id="WP_157387260.1">
    <property type="nucleotide sequence ID" value="NZ_WRPP01000002.1"/>
</dbReference>
<proteinExistence type="predicted"/>
<dbReference type="Gene3D" id="1.10.8.1060">
    <property type="entry name" value="Corynebacterium glutamicum thioredoxin-dependent arsenate reductase, N-terminal domain"/>
    <property type="match status" value="1"/>
</dbReference>